<dbReference type="EC" id="2.4.1.57" evidence="1"/>
<dbReference type="EMBL" id="AP014946">
    <property type="protein sequence ID" value="BAT60466.1"/>
    <property type="molecule type" value="Genomic_DNA"/>
</dbReference>
<keyword evidence="1" id="KW-0808">Transferase</keyword>
<proteinExistence type="predicted"/>
<dbReference type="Pfam" id="PF13692">
    <property type="entry name" value="Glyco_trans_1_4"/>
    <property type="match status" value="1"/>
</dbReference>
<dbReference type="PANTHER" id="PTHR45947:SF3">
    <property type="entry name" value="SULFOQUINOVOSYL TRANSFERASE SQD2"/>
    <property type="match status" value="1"/>
</dbReference>
<accession>A0A0S3PX20</accession>
<dbReference type="InterPro" id="IPR050194">
    <property type="entry name" value="Glycosyltransferase_grp1"/>
</dbReference>
<dbReference type="OrthoDB" id="9790710at2"/>
<sequence length="375" mass="40744">MKVACVVGIVTPYTHRMFEQLGAELEGELVVFACGDNEPGRHWTLPAATTYTRKTLKGIRLHRSYVSHIYLNPGIVPAIMRGQFDVVMIGDFSPTMMLAKLAGRLRGVPVIISTDGQPDTDPGRHSLLHRIARRLVVPSSAGGVGASRGSIKLLESYGLRQGTGTIVWLTPGWDFDREPPPYDERPFDLMFCGHLDEDRKGALFFADVVAALVARGRTPKVRITGEGPLRDKLLARLKALNVPTQFDGYLGQAALGDAYASAKVFLFPSRGDPWGLVANEALQCGTPVIVSPHAQAGRELVAPSGAGRMLPLDVEAWADTAETFLDDRAVWAEAHRRAQVTAERFSLDAMVRNTLSAFARVVGDGPEPNPARTGR</sequence>
<evidence type="ECO:0000313" key="2">
    <source>
        <dbReference type="Proteomes" id="UP000236884"/>
    </source>
</evidence>
<keyword evidence="2" id="KW-1185">Reference proteome</keyword>
<name>A0A0S3PX20_9BRAD</name>
<dbReference type="GO" id="GO:0016757">
    <property type="term" value="F:glycosyltransferase activity"/>
    <property type="evidence" value="ECO:0007669"/>
    <property type="project" value="UniProtKB-KW"/>
</dbReference>
<gene>
    <name evidence="1" type="primary">pimC</name>
    <name evidence="1" type="ORF">GJW-30_1_03009</name>
</gene>
<dbReference type="Gene3D" id="3.40.50.2000">
    <property type="entry name" value="Glycogen Phosphorylase B"/>
    <property type="match status" value="2"/>
</dbReference>
<protein>
    <submittedName>
        <fullName evidence="1">GDP-mannose-dependent alpha-(1-6)-phosphatidylinositol dimannoside mannosyltransferase</fullName>
        <ecNumber evidence="1">2.4.1.57</ecNumber>
    </submittedName>
</protein>
<evidence type="ECO:0000313" key="1">
    <source>
        <dbReference type="EMBL" id="BAT60466.1"/>
    </source>
</evidence>
<dbReference type="Proteomes" id="UP000236884">
    <property type="component" value="Chromosome"/>
</dbReference>
<dbReference type="KEGG" id="vgo:GJW-30_1_03009"/>
<dbReference type="PANTHER" id="PTHR45947">
    <property type="entry name" value="SULFOQUINOVOSYL TRANSFERASE SQD2"/>
    <property type="match status" value="1"/>
</dbReference>
<keyword evidence="1" id="KW-0328">Glycosyltransferase</keyword>
<dbReference type="AlphaFoldDB" id="A0A0S3PX20"/>
<reference evidence="1 2" key="1">
    <citation type="submission" date="2015-08" db="EMBL/GenBank/DDBJ databases">
        <title>Investigation of the bacterial diversity of lava forest soil.</title>
        <authorList>
            <person name="Lee J.S."/>
        </authorList>
    </citation>
    <scope>NUCLEOTIDE SEQUENCE [LARGE SCALE GENOMIC DNA]</scope>
    <source>
        <strain evidence="1 2">GJW-30</strain>
    </source>
</reference>
<organism evidence="1 2">
    <name type="scientific">Variibacter gotjawalensis</name>
    <dbReference type="NCBI Taxonomy" id="1333996"/>
    <lineage>
        <taxon>Bacteria</taxon>
        <taxon>Pseudomonadati</taxon>
        <taxon>Pseudomonadota</taxon>
        <taxon>Alphaproteobacteria</taxon>
        <taxon>Hyphomicrobiales</taxon>
        <taxon>Nitrobacteraceae</taxon>
        <taxon>Variibacter</taxon>
    </lineage>
</organism>
<dbReference type="CDD" id="cd03801">
    <property type="entry name" value="GT4_PimA-like"/>
    <property type="match status" value="1"/>
</dbReference>
<dbReference type="SUPFAM" id="SSF53756">
    <property type="entry name" value="UDP-Glycosyltransferase/glycogen phosphorylase"/>
    <property type="match status" value="1"/>
</dbReference>
<dbReference type="RefSeq" id="WP_096356689.1">
    <property type="nucleotide sequence ID" value="NZ_AP014946.1"/>
</dbReference>